<evidence type="ECO:0000256" key="4">
    <source>
        <dbReference type="ARBA" id="ARBA00022856"/>
    </source>
</evidence>
<dbReference type="EMBL" id="BGPR01000968">
    <property type="protein sequence ID" value="GBM41606.1"/>
    <property type="molecule type" value="Genomic_DNA"/>
</dbReference>
<feature type="transmembrane region" description="Helical" evidence="7">
    <location>
        <begin position="640"/>
        <end position="663"/>
    </location>
</feature>
<evidence type="ECO:0000313" key="8">
    <source>
        <dbReference type="EMBL" id="GBM41606.1"/>
    </source>
</evidence>
<dbReference type="Gene3D" id="1.20.1250.20">
    <property type="entry name" value="MFS general substrate transporter like domains"/>
    <property type="match status" value="2"/>
</dbReference>
<feature type="transmembrane region" description="Helical" evidence="7">
    <location>
        <begin position="331"/>
        <end position="353"/>
    </location>
</feature>
<keyword evidence="3 7" id="KW-0812">Transmembrane</keyword>
<feature type="transmembrane region" description="Helical" evidence="7">
    <location>
        <begin position="205"/>
        <end position="226"/>
    </location>
</feature>
<evidence type="ECO:0000256" key="6">
    <source>
        <dbReference type="ARBA" id="ARBA00023136"/>
    </source>
</evidence>
<dbReference type="AlphaFoldDB" id="A0A4Y2FM17"/>
<feature type="transmembrane region" description="Helical" evidence="7">
    <location>
        <begin position="74"/>
        <end position="94"/>
    </location>
</feature>
<comment type="similarity">
    <text evidence="2">Belongs to the major facilitator superfamily. Proton-dependent oligopeptide transporter (POT/PTR) (TC 2.A.17) family.</text>
</comment>
<feature type="transmembrane region" description="Helical" evidence="7">
    <location>
        <begin position="101"/>
        <end position="121"/>
    </location>
</feature>
<dbReference type="InterPro" id="IPR000109">
    <property type="entry name" value="POT_fam"/>
</dbReference>
<gene>
    <name evidence="8" type="primary">Slc15a2_2</name>
    <name evidence="8" type="ORF">AVEN_196217_1</name>
</gene>
<evidence type="ECO:0000256" key="3">
    <source>
        <dbReference type="ARBA" id="ARBA00022692"/>
    </source>
</evidence>
<feature type="transmembrane region" description="Helical" evidence="7">
    <location>
        <begin position="608"/>
        <end position="628"/>
    </location>
</feature>
<sequence>MIGEEVSEQIPEEHTTSEELFIEGERERKLLYPRGVVFLLIHRLWDAFGTFVILTVLTIYLINELDFSESTSHTIFHVFTALFTFSPVAGALLADAYLSKFWTVFYLSILYTAGEVCLFIGSTLMNISSIRTISLLSLLIIALANGGLKPCASAFGGDQFDNTQALERKRFFTLFFFIIYLSQILAAFISPILRSHVECFGKDTCYPLVFGLPAFLNLFGITAFIVGKPFYKIFPVTDKILVSVFKCIGYAMKKAITNKTEKKEHWLQYAEDQFDKSLISDIRMLFHVFQVYIPVPFFFTLYFQVGSTWVLQASKMDGEVLGYLIQPDQMVLLFPILLVAFIPTFEFALYPLLNKLGMLQTHLQKMGTGGVLNGLAFVMAGFVQRYIEGDLSVQPKAGFSELTIVNNSPCQITVDDALLKAFETKTIRDLPLRQENTWYITPFNCSATEKLSKSFRPETQFELMMITLDNDIFQVLVQNDSRIKLKTGNPRIRLFFRTDFEFTIDDKISCFLIRGEGSVVKIIPDFDTRPSRTGTSEYFDVKPGDYQIYLSVNSTSPQEQPLGEWKFKRGGSYVVEIYQDLSENESKLTVFPTLQWNSIPILLQLPQYVTISAGSIMFIITGLAFSYSEAPMPMKAVVQAVWYLTYAFGNILLLIMKPFIYLLRSSNQLFAFGIFMLLDMVIFLIIAHFYAYSSDENKRQ</sequence>
<dbReference type="GO" id="GO:0022857">
    <property type="term" value="F:transmembrane transporter activity"/>
    <property type="evidence" value="ECO:0007669"/>
    <property type="project" value="InterPro"/>
</dbReference>
<protein>
    <submittedName>
        <fullName evidence="8">Solute carrier family 15 member 2</fullName>
    </submittedName>
</protein>
<comment type="subcellular location">
    <subcellularLocation>
        <location evidence="1">Membrane</location>
        <topology evidence="1">Multi-pass membrane protein</topology>
    </subcellularLocation>
</comment>
<organism evidence="8 9">
    <name type="scientific">Araneus ventricosus</name>
    <name type="common">Orbweaver spider</name>
    <name type="synonym">Epeira ventricosa</name>
    <dbReference type="NCBI Taxonomy" id="182803"/>
    <lineage>
        <taxon>Eukaryota</taxon>
        <taxon>Metazoa</taxon>
        <taxon>Ecdysozoa</taxon>
        <taxon>Arthropoda</taxon>
        <taxon>Chelicerata</taxon>
        <taxon>Arachnida</taxon>
        <taxon>Araneae</taxon>
        <taxon>Araneomorphae</taxon>
        <taxon>Entelegynae</taxon>
        <taxon>Araneoidea</taxon>
        <taxon>Araneidae</taxon>
        <taxon>Araneus</taxon>
    </lineage>
</organism>
<evidence type="ECO:0000256" key="5">
    <source>
        <dbReference type="ARBA" id="ARBA00022989"/>
    </source>
</evidence>
<dbReference type="PANTHER" id="PTHR11654">
    <property type="entry name" value="OLIGOPEPTIDE TRANSPORTER-RELATED"/>
    <property type="match status" value="1"/>
</dbReference>
<keyword evidence="4" id="KW-0653">Protein transport</keyword>
<name>A0A4Y2FM17_ARAVE</name>
<feature type="transmembrane region" description="Helical" evidence="7">
    <location>
        <begin position="669"/>
        <end position="692"/>
    </location>
</feature>
<dbReference type="GO" id="GO:0016020">
    <property type="term" value="C:membrane"/>
    <property type="evidence" value="ECO:0007669"/>
    <property type="project" value="UniProtKB-SubCell"/>
</dbReference>
<keyword evidence="4" id="KW-0813">Transport</keyword>
<feature type="transmembrane region" description="Helical" evidence="7">
    <location>
        <begin position="291"/>
        <end position="311"/>
    </location>
</feature>
<evidence type="ECO:0000256" key="2">
    <source>
        <dbReference type="ARBA" id="ARBA00005982"/>
    </source>
</evidence>
<accession>A0A4Y2FM17</accession>
<keyword evidence="4" id="KW-0571">Peptide transport</keyword>
<dbReference type="Proteomes" id="UP000499080">
    <property type="component" value="Unassembled WGS sequence"/>
</dbReference>
<reference evidence="8 9" key="1">
    <citation type="journal article" date="2019" name="Sci. Rep.">
        <title>Orb-weaving spider Araneus ventricosus genome elucidates the spidroin gene catalogue.</title>
        <authorList>
            <person name="Kono N."/>
            <person name="Nakamura H."/>
            <person name="Ohtoshi R."/>
            <person name="Moran D.A.P."/>
            <person name="Shinohara A."/>
            <person name="Yoshida Y."/>
            <person name="Fujiwara M."/>
            <person name="Mori M."/>
            <person name="Tomita M."/>
            <person name="Arakawa K."/>
        </authorList>
    </citation>
    <scope>NUCLEOTIDE SEQUENCE [LARGE SCALE GENOMIC DNA]</scope>
</reference>
<evidence type="ECO:0000256" key="1">
    <source>
        <dbReference type="ARBA" id="ARBA00004141"/>
    </source>
</evidence>
<dbReference type="Pfam" id="PF00854">
    <property type="entry name" value="PTR2"/>
    <property type="match status" value="2"/>
</dbReference>
<keyword evidence="9" id="KW-1185">Reference proteome</keyword>
<keyword evidence="5 7" id="KW-1133">Transmembrane helix</keyword>
<feature type="transmembrane region" description="Helical" evidence="7">
    <location>
        <begin position="133"/>
        <end position="151"/>
    </location>
</feature>
<proteinExistence type="inferred from homology"/>
<evidence type="ECO:0000313" key="9">
    <source>
        <dbReference type="Proteomes" id="UP000499080"/>
    </source>
</evidence>
<keyword evidence="6 7" id="KW-0472">Membrane</keyword>
<dbReference type="SUPFAM" id="SSF103473">
    <property type="entry name" value="MFS general substrate transporter"/>
    <property type="match status" value="1"/>
</dbReference>
<dbReference type="GO" id="GO:0015833">
    <property type="term" value="P:peptide transport"/>
    <property type="evidence" value="ECO:0007669"/>
    <property type="project" value="UniProtKB-KW"/>
</dbReference>
<dbReference type="OrthoDB" id="8904098at2759"/>
<feature type="transmembrane region" description="Helical" evidence="7">
    <location>
        <begin position="171"/>
        <end position="193"/>
    </location>
</feature>
<feature type="transmembrane region" description="Helical" evidence="7">
    <location>
        <begin position="36"/>
        <end position="62"/>
    </location>
</feature>
<comment type="caution">
    <text evidence="8">The sequence shown here is derived from an EMBL/GenBank/DDBJ whole genome shotgun (WGS) entry which is preliminary data.</text>
</comment>
<evidence type="ECO:0000256" key="7">
    <source>
        <dbReference type="SAM" id="Phobius"/>
    </source>
</evidence>
<dbReference type="InterPro" id="IPR036259">
    <property type="entry name" value="MFS_trans_sf"/>
</dbReference>